<comment type="caution">
    <text evidence="2">The sequence shown here is derived from an EMBL/GenBank/DDBJ whole genome shotgun (WGS) entry which is preliminary data.</text>
</comment>
<gene>
    <name evidence="2" type="ORF">TIFTF001_028584</name>
</gene>
<reference evidence="2" key="1">
    <citation type="submission" date="2023-07" db="EMBL/GenBank/DDBJ databases">
        <title>draft genome sequence of fig (Ficus carica).</title>
        <authorList>
            <person name="Takahashi T."/>
            <person name="Nishimura K."/>
        </authorList>
    </citation>
    <scope>NUCLEOTIDE SEQUENCE</scope>
</reference>
<name>A0AA88DRK1_FICCA</name>
<evidence type="ECO:0000313" key="2">
    <source>
        <dbReference type="EMBL" id="GMN59489.1"/>
    </source>
</evidence>
<protein>
    <submittedName>
        <fullName evidence="2">Uncharacterized protein</fullName>
    </submittedName>
</protein>
<dbReference type="AlphaFoldDB" id="A0AA88DRK1"/>
<proteinExistence type="predicted"/>
<dbReference type="Proteomes" id="UP001187192">
    <property type="component" value="Unassembled WGS sequence"/>
</dbReference>
<keyword evidence="3" id="KW-1185">Reference proteome</keyword>
<evidence type="ECO:0000256" key="1">
    <source>
        <dbReference type="SAM" id="MobiDB-lite"/>
    </source>
</evidence>
<accession>A0AA88DRK1</accession>
<feature type="compositionally biased region" description="Basic and acidic residues" evidence="1">
    <location>
        <begin position="82"/>
        <end position="93"/>
    </location>
</feature>
<organism evidence="2 3">
    <name type="scientific">Ficus carica</name>
    <name type="common">Common fig</name>
    <dbReference type="NCBI Taxonomy" id="3494"/>
    <lineage>
        <taxon>Eukaryota</taxon>
        <taxon>Viridiplantae</taxon>
        <taxon>Streptophyta</taxon>
        <taxon>Embryophyta</taxon>
        <taxon>Tracheophyta</taxon>
        <taxon>Spermatophyta</taxon>
        <taxon>Magnoliopsida</taxon>
        <taxon>eudicotyledons</taxon>
        <taxon>Gunneridae</taxon>
        <taxon>Pentapetalae</taxon>
        <taxon>rosids</taxon>
        <taxon>fabids</taxon>
        <taxon>Rosales</taxon>
        <taxon>Moraceae</taxon>
        <taxon>Ficeae</taxon>
        <taxon>Ficus</taxon>
    </lineage>
</organism>
<dbReference type="EMBL" id="BTGU01000088">
    <property type="protein sequence ID" value="GMN59489.1"/>
    <property type="molecule type" value="Genomic_DNA"/>
</dbReference>
<evidence type="ECO:0000313" key="3">
    <source>
        <dbReference type="Proteomes" id="UP001187192"/>
    </source>
</evidence>
<feature type="region of interest" description="Disordered" evidence="1">
    <location>
        <begin position="82"/>
        <end position="102"/>
    </location>
</feature>
<sequence>MAGHATPTTLHHLTPYTLHLMSNTCLDSYSSTSLYHLTELTQYLPPMPVLTHTLVSLHHPHGKTRGIRQVEIKYLHAWSMPTRRDHSEYDPSRSPENPNSQEMLINRGVTHSLRRSTTVQDGSRQVIPFEVV</sequence>